<accession>A0AAV0WM41</accession>
<dbReference type="AlphaFoldDB" id="A0AAV0WM41"/>
<gene>
    <name evidence="1" type="ORF">MEUPH1_LOCUS12666</name>
</gene>
<protein>
    <recommendedName>
        <fullName evidence="3">Zinc finger MYM-type protein 1-like</fullName>
    </recommendedName>
</protein>
<evidence type="ECO:0008006" key="3">
    <source>
        <dbReference type="Google" id="ProtNLM"/>
    </source>
</evidence>
<keyword evidence="2" id="KW-1185">Reference proteome</keyword>
<reference evidence="1 2" key="1">
    <citation type="submission" date="2023-01" db="EMBL/GenBank/DDBJ databases">
        <authorList>
            <person name="Whitehead M."/>
        </authorList>
    </citation>
    <scope>NUCLEOTIDE SEQUENCE [LARGE SCALE GENOMIC DNA]</scope>
</reference>
<dbReference type="Proteomes" id="UP001160148">
    <property type="component" value="Unassembled WGS sequence"/>
</dbReference>
<name>A0AAV0WM41_9HEMI</name>
<proteinExistence type="predicted"/>
<sequence>MENCKTKCESTGLIKKMNSLEMCILVSFWNDILERFNSTSKKLQTIEIDLTIVVNLYTSLIHYITDLRNTFSHYEKLAMEKSEIKEYKVVRKKKRKVPYDESCQGDTSFEARESFKINTYFVIIDSLLSELRKRKNCYDDINTMFGFFSNIIDLPVTEVRKKATKLQSQYPEISMNHL</sequence>
<dbReference type="EMBL" id="CARXXK010000002">
    <property type="protein sequence ID" value="CAI6356990.1"/>
    <property type="molecule type" value="Genomic_DNA"/>
</dbReference>
<comment type="caution">
    <text evidence="1">The sequence shown here is derived from an EMBL/GenBank/DDBJ whole genome shotgun (WGS) entry which is preliminary data.</text>
</comment>
<evidence type="ECO:0000313" key="2">
    <source>
        <dbReference type="Proteomes" id="UP001160148"/>
    </source>
</evidence>
<organism evidence="1 2">
    <name type="scientific">Macrosiphum euphorbiae</name>
    <name type="common">potato aphid</name>
    <dbReference type="NCBI Taxonomy" id="13131"/>
    <lineage>
        <taxon>Eukaryota</taxon>
        <taxon>Metazoa</taxon>
        <taxon>Ecdysozoa</taxon>
        <taxon>Arthropoda</taxon>
        <taxon>Hexapoda</taxon>
        <taxon>Insecta</taxon>
        <taxon>Pterygota</taxon>
        <taxon>Neoptera</taxon>
        <taxon>Paraneoptera</taxon>
        <taxon>Hemiptera</taxon>
        <taxon>Sternorrhyncha</taxon>
        <taxon>Aphidomorpha</taxon>
        <taxon>Aphidoidea</taxon>
        <taxon>Aphididae</taxon>
        <taxon>Macrosiphini</taxon>
        <taxon>Macrosiphum</taxon>
    </lineage>
</organism>
<evidence type="ECO:0000313" key="1">
    <source>
        <dbReference type="EMBL" id="CAI6356990.1"/>
    </source>
</evidence>